<organism evidence="2 3">
    <name type="scientific">Rhizobium subbaraonis</name>
    <dbReference type="NCBI Taxonomy" id="908946"/>
    <lineage>
        <taxon>Bacteria</taxon>
        <taxon>Pseudomonadati</taxon>
        <taxon>Pseudomonadota</taxon>
        <taxon>Alphaproteobacteria</taxon>
        <taxon>Hyphomicrobiales</taxon>
        <taxon>Rhizobiaceae</taxon>
        <taxon>Rhizobium/Agrobacterium group</taxon>
        <taxon>Rhizobium</taxon>
    </lineage>
</organism>
<evidence type="ECO:0000313" key="3">
    <source>
        <dbReference type="Proteomes" id="UP000219167"/>
    </source>
</evidence>
<keyword evidence="1" id="KW-0812">Transmembrane</keyword>
<dbReference type="EMBL" id="OBQD01000021">
    <property type="protein sequence ID" value="SOC46270.1"/>
    <property type="molecule type" value="Genomic_DNA"/>
</dbReference>
<evidence type="ECO:0000313" key="2">
    <source>
        <dbReference type="EMBL" id="SOC46270.1"/>
    </source>
</evidence>
<dbReference type="Proteomes" id="UP000219167">
    <property type="component" value="Unassembled WGS sequence"/>
</dbReference>
<reference evidence="2 3" key="1">
    <citation type="submission" date="2017-08" db="EMBL/GenBank/DDBJ databases">
        <authorList>
            <person name="de Groot N.N."/>
        </authorList>
    </citation>
    <scope>NUCLEOTIDE SEQUENCE [LARGE SCALE GENOMIC DNA]</scope>
    <source>
        <strain evidence="2 3">JC85</strain>
    </source>
</reference>
<name>A0A285UWS0_9HYPH</name>
<keyword evidence="1" id="KW-0472">Membrane</keyword>
<gene>
    <name evidence="2" type="ORF">SAMN05892877_12183</name>
</gene>
<feature type="transmembrane region" description="Helical" evidence="1">
    <location>
        <begin position="37"/>
        <end position="56"/>
    </location>
</feature>
<keyword evidence="3" id="KW-1185">Reference proteome</keyword>
<sequence>MRTHRFPRYPIERVEADWSRIDSLIAARDRADRISSLLMNWALPALLAVLSLAILFRS</sequence>
<dbReference type="AlphaFoldDB" id="A0A285UWS0"/>
<accession>A0A285UWS0</accession>
<dbReference type="RefSeq" id="WP_176526895.1">
    <property type="nucleotide sequence ID" value="NZ_OBQD01000021.1"/>
</dbReference>
<proteinExistence type="predicted"/>
<evidence type="ECO:0000256" key="1">
    <source>
        <dbReference type="SAM" id="Phobius"/>
    </source>
</evidence>
<protein>
    <submittedName>
        <fullName evidence="2">Uncharacterized protein</fullName>
    </submittedName>
</protein>
<keyword evidence="1" id="KW-1133">Transmembrane helix</keyword>